<reference evidence="1 2" key="1">
    <citation type="submission" date="2019-03" db="EMBL/GenBank/DDBJ databases">
        <title>Genomic Encyclopedia of Archaeal and Bacterial Type Strains, Phase II (KMG-II): from individual species to whole genera.</title>
        <authorList>
            <person name="Goeker M."/>
        </authorList>
    </citation>
    <scope>NUCLEOTIDE SEQUENCE [LARGE SCALE GENOMIC DNA]</scope>
    <source>
        <strain evidence="1 2">DSM 45499</strain>
    </source>
</reference>
<dbReference type="InterPro" id="IPR023401">
    <property type="entry name" value="ODC_N"/>
</dbReference>
<dbReference type="PANTHER" id="PTHR13812">
    <property type="entry name" value="KETIMINE REDUCTASE MU-CRYSTALLIN"/>
    <property type="match status" value="1"/>
</dbReference>
<keyword evidence="2" id="KW-1185">Reference proteome</keyword>
<dbReference type="Gene3D" id="3.40.50.720">
    <property type="entry name" value="NAD(P)-binding Rossmann-like Domain"/>
    <property type="match status" value="1"/>
</dbReference>
<dbReference type="InterPro" id="IPR036291">
    <property type="entry name" value="NAD(P)-bd_dom_sf"/>
</dbReference>
<dbReference type="InterPro" id="IPR003462">
    <property type="entry name" value="ODC_Mu_crystall"/>
</dbReference>
<dbReference type="OrthoDB" id="3812704at2"/>
<organism evidence="1 2">
    <name type="scientific">Actinophytocola oryzae</name>
    <dbReference type="NCBI Taxonomy" id="502181"/>
    <lineage>
        <taxon>Bacteria</taxon>
        <taxon>Bacillati</taxon>
        <taxon>Actinomycetota</taxon>
        <taxon>Actinomycetes</taxon>
        <taxon>Pseudonocardiales</taxon>
        <taxon>Pseudonocardiaceae</taxon>
    </lineage>
</organism>
<dbReference type="RefSeq" id="WP_133900524.1">
    <property type="nucleotide sequence ID" value="NZ_SOCP01000001.1"/>
</dbReference>
<name>A0A4R7W534_9PSEU</name>
<dbReference type="Gene3D" id="3.30.1780.10">
    <property type="entry name" value="ornithine cyclodeaminase, domain 1"/>
    <property type="match status" value="1"/>
</dbReference>
<gene>
    <name evidence="1" type="ORF">CLV71_10169</name>
</gene>
<dbReference type="PIRSF" id="PIRSF001439">
    <property type="entry name" value="CryM"/>
    <property type="match status" value="1"/>
</dbReference>
<evidence type="ECO:0000313" key="1">
    <source>
        <dbReference type="EMBL" id="TDV57198.1"/>
    </source>
</evidence>
<dbReference type="Pfam" id="PF02423">
    <property type="entry name" value="OCD_Mu_crystall"/>
    <property type="match status" value="1"/>
</dbReference>
<dbReference type="SUPFAM" id="SSF51735">
    <property type="entry name" value="NAD(P)-binding Rossmann-fold domains"/>
    <property type="match status" value="1"/>
</dbReference>
<accession>A0A4R7W534</accession>
<proteinExistence type="predicted"/>
<protein>
    <submittedName>
        <fullName evidence="1">Ornithine cyclodeaminase</fullName>
    </submittedName>
</protein>
<dbReference type="GO" id="GO:0005737">
    <property type="term" value="C:cytoplasm"/>
    <property type="evidence" value="ECO:0007669"/>
    <property type="project" value="TreeGrafter"/>
</dbReference>
<dbReference type="AlphaFoldDB" id="A0A4R7W534"/>
<sequence length="293" mass="30644">MIPFLDTLPDERSAIAAIRAALRDGLDPEAGWARSLVPVEHGQMMLMPAEWGRYAGIKVGTVAPDNPSLGLPRIQGMYMLLDGETLAPLAIVDGATLTISRTAAVSALAVDLLASPDASCLVVFGTGPQARGHVAAIRTVRPIDEVIVVGRSHAAEFASSVDGRAGSTVDVARAHVVVCATTARTPLFNGGMLQRGATVVAVGSHEPNVREVDDRTVCASTVVVEARSAALREAGDVVQPLAAGVFDPNTLVCLAGLVRGEAKVDMSRPRLFKSVGMAWEDLVIAATGWENRP</sequence>
<dbReference type="Proteomes" id="UP000294927">
    <property type="component" value="Unassembled WGS sequence"/>
</dbReference>
<comment type="caution">
    <text evidence="1">The sequence shown here is derived from an EMBL/GenBank/DDBJ whole genome shotgun (WGS) entry which is preliminary data.</text>
</comment>
<dbReference type="PANTHER" id="PTHR13812:SF19">
    <property type="entry name" value="KETIMINE REDUCTASE MU-CRYSTALLIN"/>
    <property type="match status" value="1"/>
</dbReference>
<evidence type="ECO:0000313" key="2">
    <source>
        <dbReference type="Proteomes" id="UP000294927"/>
    </source>
</evidence>
<dbReference type="EMBL" id="SOCP01000001">
    <property type="protein sequence ID" value="TDV57198.1"/>
    <property type="molecule type" value="Genomic_DNA"/>
</dbReference>